<accession>A0A9W6N624</accession>
<feature type="compositionally biased region" description="Low complexity" evidence="1">
    <location>
        <begin position="116"/>
        <end position="139"/>
    </location>
</feature>
<name>A0A9W6N624_9HYPH</name>
<organism evidence="3 4">
    <name type="scientific">Methylopila turkensis</name>
    <dbReference type="NCBI Taxonomy" id="1437816"/>
    <lineage>
        <taxon>Bacteria</taxon>
        <taxon>Pseudomonadati</taxon>
        <taxon>Pseudomonadota</taxon>
        <taxon>Alphaproteobacteria</taxon>
        <taxon>Hyphomicrobiales</taxon>
        <taxon>Methylopilaceae</taxon>
        <taxon>Methylopila</taxon>
    </lineage>
</organism>
<dbReference type="Proteomes" id="UP001143309">
    <property type="component" value="Unassembled WGS sequence"/>
</dbReference>
<reference evidence="3" key="1">
    <citation type="journal article" date="2014" name="Int. J. Syst. Evol. Microbiol.">
        <title>Complete genome sequence of Corynebacterium casei LMG S-19264T (=DSM 44701T), isolated from a smear-ripened cheese.</title>
        <authorList>
            <consortium name="US DOE Joint Genome Institute (JGI-PGF)"/>
            <person name="Walter F."/>
            <person name="Albersmeier A."/>
            <person name="Kalinowski J."/>
            <person name="Ruckert C."/>
        </authorList>
    </citation>
    <scope>NUCLEOTIDE SEQUENCE</scope>
    <source>
        <strain evidence="3">VKM B-2748</strain>
    </source>
</reference>
<dbReference type="EMBL" id="BSFL01000001">
    <property type="protein sequence ID" value="GLK78867.1"/>
    <property type="molecule type" value="Genomic_DNA"/>
</dbReference>
<evidence type="ECO:0008006" key="5">
    <source>
        <dbReference type="Google" id="ProtNLM"/>
    </source>
</evidence>
<feature type="region of interest" description="Disordered" evidence="1">
    <location>
        <begin position="1"/>
        <end position="21"/>
    </location>
</feature>
<evidence type="ECO:0000256" key="2">
    <source>
        <dbReference type="SAM" id="Phobius"/>
    </source>
</evidence>
<evidence type="ECO:0000256" key="1">
    <source>
        <dbReference type="SAM" id="MobiDB-lite"/>
    </source>
</evidence>
<keyword evidence="2" id="KW-0472">Membrane</keyword>
<reference evidence="3" key="2">
    <citation type="submission" date="2023-01" db="EMBL/GenBank/DDBJ databases">
        <authorList>
            <person name="Sun Q."/>
            <person name="Evtushenko L."/>
        </authorList>
    </citation>
    <scope>NUCLEOTIDE SEQUENCE</scope>
    <source>
        <strain evidence="3">VKM B-2748</strain>
    </source>
</reference>
<feature type="region of interest" description="Disordered" evidence="1">
    <location>
        <begin position="71"/>
        <end position="95"/>
    </location>
</feature>
<keyword evidence="4" id="KW-1185">Reference proteome</keyword>
<gene>
    <name evidence="3" type="ORF">GCM10008174_06080</name>
</gene>
<dbReference type="PANTHER" id="PTHR30105">
    <property type="entry name" value="UNCHARACTERIZED YIBQ-RELATED"/>
    <property type="match status" value="1"/>
</dbReference>
<dbReference type="InterPro" id="IPR006837">
    <property type="entry name" value="Divergent_DAC"/>
</dbReference>
<dbReference type="AlphaFoldDB" id="A0A9W6N624"/>
<dbReference type="GO" id="GO:0005975">
    <property type="term" value="P:carbohydrate metabolic process"/>
    <property type="evidence" value="ECO:0007669"/>
    <property type="project" value="InterPro"/>
</dbReference>
<dbReference type="SUPFAM" id="SSF88713">
    <property type="entry name" value="Glycoside hydrolase/deacetylase"/>
    <property type="match status" value="1"/>
</dbReference>
<sequence length="408" mass="41361">MTHDDIESPMTPRAAGRASRRVGRFSDPVAVAAVVVGSILLFVGGWILFVDDPMGGEPSAVASIERRIPRSAAAAPAEPKPGPEGAPSPIMRDGVPVIRPGDAMPKKGPVIISVPGASDGPSGASASSAGLRSSSGRLGPGAVDKALLEDSRYGALPRIAPDGRRPLDLYARPATSAPGGGARVALLVTGLGVSRDATDEALRALPPEVSAAFLPYAGDVAEQIGRARQDGREVFVQAPMEPFDFPANDPGPQTLLTSLPASANLERLRWSLGRAAGYVGVTPLAGGRFLENADALQPMFAELARRGLMFVGAGGRGDRSEAAAAQAGLPHAGGGAIAIDRTPDAAAIDAALARLENEAKAKPGLVSVGQLGASPLTLKRIAAWREGLAARGVTLVPVSAAAGAQGPS</sequence>
<dbReference type="PANTHER" id="PTHR30105:SF2">
    <property type="entry name" value="DIVERGENT POLYSACCHARIDE DEACETYLASE SUPERFAMILY"/>
    <property type="match status" value="1"/>
</dbReference>
<evidence type="ECO:0000313" key="4">
    <source>
        <dbReference type="Proteomes" id="UP001143309"/>
    </source>
</evidence>
<dbReference type="InterPro" id="IPR011330">
    <property type="entry name" value="Glyco_hydro/deAcase_b/a-brl"/>
</dbReference>
<dbReference type="RefSeq" id="WP_271199367.1">
    <property type="nucleotide sequence ID" value="NZ_BSFL01000001.1"/>
</dbReference>
<dbReference type="Gene3D" id="3.20.20.370">
    <property type="entry name" value="Glycoside hydrolase/deacetylase"/>
    <property type="match status" value="1"/>
</dbReference>
<feature type="transmembrane region" description="Helical" evidence="2">
    <location>
        <begin position="29"/>
        <end position="49"/>
    </location>
</feature>
<keyword evidence="2" id="KW-1133">Transmembrane helix</keyword>
<proteinExistence type="predicted"/>
<protein>
    <recommendedName>
        <fullName evidence="5">Divergent polysaccharide deacetylase family protein</fullName>
    </recommendedName>
</protein>
<evidence type="ECO:0000313" key="3">
    <source>
        <dbReference type="EMBL" id="GLK78867.1"/>
    </source>
</evidence>
<feature type="region of interest" description="Disordered" evidence="1">
    <location>
        <begin position="108"/>
        <end position="139"/>
    </location>
</feature>
<keyword evidence="2" id="KW-0812">Transmembrane</keyword>
<dbReference type="Pfam" id="PF04748">
    <property type="entry name" value="Polysacc_deac_2"/>
    <property type="match status" value="1"/>
</dbReference>
<dbReference type="CDD" id="cd10936">
    <property type="entry name" value="CE4_DAC2"/>
    <property type="match status" value="1"/>
</dbReference>
<comment type="caution">
    <text evidence="3">The sequence shown here is derived from an EMBL/GenBank/DDBJ whole genome shotgun (WGS) entry which is preliminary data.</text>
</comment>